<feature type="non-terminal residue" evidence="1">
    <location>
        <position position="1"/>
    </location>
</feature>
<dbReference type="Gene3D" id="3.40.50.300">
    <property type="entry name" value="P-loop containing nucleotide triphosphate hydrolases"/>
    <property type="match status" value="1"/>
</dbReference>
<name>A0A2M7INP4_9BACT</name>
<gene>
    <name evidence="1" type="ORF">COZ82_02070</name>
</gene>
<dbReference type="InterPro" id="IPR027417">
    <property type="entry name" value="P-loop_NTPase"/>
</dbReference>
<comment type="caution">
    <text evidence="1">The sequence shown here is derived from an EMBL/GenBank/DDBJ whole genome shotgun (WGS) entry which is preliminary data.</text>
</comment>
<accession>A0A2M7INP4</accession>
<organism evidence="1 2">
    <name type="scientific">Candidatus Kaiserbacteria bacterium CG_4_8_14_3_um_filter_38_9</name>
    <dbReference type="NCBI Taxonomy" id="1974599"/>
    <lineage>
        <taxon>Bacteria</taxon>
        <taxon>Candidatus Kaiseribacteriota</taxon>
    </lineage>
</organism>
<dbReference type="EMBL" id="PFHR01000114">
    <property type="protein sequence ID" value="PIW96976.1"/>
    <property type="molecule type" value="Genomic_DNA"/>
</dbReference>
<evidence type="ECO:0000313" key="2">
    <source>
        <dbReference type="Proteomes" id="UP000230837"/>
    </source>
</evidence>
<dbReference type="AlphaFoldDB" id="A0A2M7INP4"/>
<dbReference type="SUPFAM" id="SSF52540">
    <property type="entry name" value="P-loop containing nucleoside triphosphate hydrolases"/>
    <property type="match status" value="1"/>
</dbReference>
<reference evidence="2" key="1">
    <citation type="submission" date="2017-09" db="EMBL/GenBank/DDBJ databases">
        <title>Depth-based differentiation of microbial function through sediment-hosted aquifers and enrichment of novel symbionts in the deep terrestrial subsurface.</title>
        <authorList>
            <person name="Probst A.J."/>
            <person name="Ladd B."/>
            <person name="Jarett J.K."/>
            <person name="Geller-Mcgrath D.E."/>
            <person name="Sieber C.M.K."/>
            <person name="Emerson J.B."/>
            <person name="Anantharaman K."/>
            <person name="Thomas B.C."/>
            <person name="Malmstrom R."/>
            <person name="Stieglmeier M."/>
            <person name="Klingl A."/>
            <person name="Woyke T."/>
            <person name="Ryan C.M."/>
            <person name="Banfield J.F."/>
        </authorList>
    </citation>
    <scope>NUCLEOTIDE SEQUENCE [LARGE SCALE GENOMIC DNA]</scope>
</reference>
<protein>
    <recommendedName>
        <fullName evidence="3">Cytidylate kinase</fullName>
    </recommendedName>
</protein>
<sequence>LDSAVDDKLRELRDWQDIVIDSRLGFYWIPESFKVYLDLDMEVATARIYKDATTNASRRNVGEASGSLADVITEIHKRIENEQRRFKAMYHVDPYGLENFDLIIDTSRHTPETVALTIFDVYRRWLQSETWKQEFSEIPIGYSFKNEY</sequence>
<evidence type="ECO:0000313" key="1">
    <source>
        <dbReference type="EMBL" id="PIW96976.1"/>
    </source>
</evidence>
<dbReference type="Proteomes" id="UP000230837">
    <property type="component" value="Unassembled WGS sequence"/>
</dbReference>
<evidence type="ECO:0008006" key="3">
    <source>
        <dbReference type="Google" id="ProtNLM"/>
    </source>
</evidence>
<proteinExistence type="predicted"/>